<evidence type="ECO:0000313" key="3">
    <source>
        <dbReference type="EMBL" id="GGW42807.1"/>
    </source>
</evidence>
<dbReference type="EMBL" id="BMYQ01000015">
    <property type="protein sequence ID" value="GGW42807.1"/>
    <property type="molecule type" value="Genomic_DNA"/>
</dbReference>
<keyword evidence="2" id="KW-0812">Transmembrane</keyword>
<protein>
    <submittedName>
        <fullName evidence="3">Uncharacterized protein</fullName>
    </submittedName>
</protein>
<dbReference type="Proteomes" id="UP000628984">
    <property type="component" value="Unassembled WGS sequence"/>
</dbReference>
<evidence type="ECO:0000256" key="2">
    <source>
        <dbReference type="SAM" id="Phobius"/>
    </source>
</evidence>
<feature type="compositionally biased region" description="Pro residues" evidence="1">
    <location>
        <begin position="81"/>
        <end position="93"/>
    </location>
</feature>
<proteinExistence type="predicted"/>
<evidence type="ECO:0000256" key="1">
    <source>
        <dbReference type="SAM" id="MobiDB-lite"/>
    </source>
</evidence>
<keyword evidence="2" id="KW-1133">Transmembrane helix</keyword>
<evidence type="ECO:0000313" key="4">
    <source>
        <dbReference type="Proteomes" id="UP000628984"/>
    </source>
</evidence>
<reference evidence="3" key="1">
    <citation type="journal article" date="2014" name="Int. J. Syst. Evol. Microbiol.">
        <title>Complete genome sequence of Corynebacterium casei LMG S-19264T (=DSM 44701T), isolated from a smear-ripened cheese.</title>
        <authorList>
            <consortium name="US DOE Joint Genome Institute (JGI-PGF)"/>
            <person name="Walter F."/>
            <person name="Albersmeier A."/>
            <person name="Kalinowski J."/>
            <person name="Ruckert C."/>
        </authorList>
    </citation>
    <scope>NUCLEOTIDE SEQUENCE</scope>
    <source>
        <strain evidence="3">KCTC 23714</strain>
    </source>
</reference>
<keyword evidence="4" id="KW-1185">Reference proteome</keyword>
<dbReference type="AlphaFoldDB" id="A0A918J202"/>
<comment type="caution">
    <text evidence="3">The sequence shown here is derived from an EMBL/GenBank/DDBJ whole genome shotgun (WGS) entry which is preliminary data.</text>
</comment>
<feature type="region of interest" description="Disordered" evidence="1">
    <location>
        <begin position="47"/>
        <end position="93"/>
    </location>
</feature>
<dbReference type="RefSeq" id="WP_189635070.1">
    <property type="nucleotide sequence ID" value="NZ_BMYQ01000015.1"/>
</dbReference>
<name>A0A918J202_9RHOB</name>
<sequence length="93" mass="9949">MSSPRTNLEREKRRHIGPLIGTAVVTIFAVLLIIYWLFEEVQESDPAAPIGEQDMPVSPLPPDTTSPAQATEPGQQTAPIAPQPQPQGTPGAP</sequence>
<reference evidence="3" key="2">
    <citation type="submission" date="2020-09" db="EMBL/GenBank/DDBJ databases">
        <authorList>
            <person name="Sun Q."/>
            <person name="Kim S."/>
        </authorList>
    </citation>
    <scope>NUCLEOTIDE SEQUENCE</scope>
    <source>
        <strain evidence="3">KCTC 23714</strain>
    </source>
</reference>
<accession>A0A918J202</accession>
<feature type="transmembrane region" description="Helical" evidence="2">
    <location>
        <begin position="16"/>
        <end position="38"/>
    </location>
</feature>
<keyword evidence="2" id="KW-0472">Membrane</keyword>
<organism evidence="3 4">
    <name type="scientific">Gemmobacter lanyuensis</name>
    <dbReference type="NCBI Taxonomy" id="1054497"/>
    <lineage>
        <taxon>Bacteria</taxon>
        <taxon>Pseudomonadati</taxon>
        <taxon>Pseudomonadota</taxon>
        <taxon>Alphaproteobacteria</taxon>
        <taxon>Rhodobacterales</taxon>
        <taxon>Paracoccaceae</taxon>
        <taxon>Gemmobacter</taxon>
    </lineage>
</organism>
<gene>
    <name evidence="3" type="ORF">GCM10011452_33900</name>
</gene>